<evidence type="ECO:0000313" key="9">
    <source>
        <dbReference type="Proteomes" id="UP001162483"/>
    </source>
</evidence>
<dbReference type="EMBL" id="CATNWA010005698">
    <property type="protein sequence ID" value="CAI9550612.1"/>
    <property type="molecule type" value="Genomic_DNA"/>
</dbReference>
<evidence type="ECO:0000313" key="8">
    <source>
        <dbReference type="EMBL" id="CAI9550612.1"/>
    </source>
</evidence>
<keyword evidence="5 7" id="KW-0472">Membrane</keyword>
<proteinExistence type="inferred from homology"/>
<evidence type="ECO:0000256" key="1">
    <source>
        <dbReference type="ARBA" id="ARBA00004477"/>
    </source>
</evidence>
<name>A0ABN9BT05_9NEOB</name>
<evidence type="ECO:0000256" key="7">
    <source>
        <dbReference type="SAM" id="Phobius"/>
    </source>
</evidence>
<organism evidence="8 9">
    <name type="scientific">Staurois parvus</name>
    <dbReference type="NCBI Taxonomy" id="386267"/>
    <lineage>
        <taxon>Eukaryota</taxon>
        <taxon>Metazoa</taxon>
        <taxon>Chordata</taxon>
        <taxon>Craniata</taxon>
        <taxon>Vertebrata</taxon>
        <taxon>Euteleostomi</taxon>
        <taxon>Amphibia</taxon>
        <taxon>Batrachia</taxon>
        <taxon>Anura</taxon>
        <taxon>Neobatrachia</taxon>
        <taxon>Ranoidea</taxon>
        <taxon>Ranidae</taxon>
        <taxon>Staurois</taxon>
    </lineage>
</organism>
<dbReference type="InterPro" id="IPR004299">
    <property type="entry name" value="MBOAT_fam"/>
</dbReference>
<evidence type="ECO:0000256" key="6">
    <source>
        <dbReference type="ARBA" id="ARBA00038268"/>
    </source>
</evidence>
<feature type="transmembrane region" description="Helical" evidence="7">
    <location>
        <begin position="20"/>
        <end position="41"/>
    </location>
</feature>
<reference evidence="8" key="1">
    <citation type="submission" date="2023-05" db="EMBL/GenBank/DDBJ databases">
        <authorList>
            <person name="Stuckert A."/>
        </authorList>
    </citation>
    <scope>NUCLEOTIDE SEQUENCE</scope>
</reference>
<protein>
    <submittedName>
        <fullName evidence="8">Uncharacterized protein</fullName>
    </submittedName>
</protein>
<dbReference type="Proteomes" id="UP001162483">
    <property type="component" value="Unassembled WGS sequence"/>
</dbReference>
<keyword evidence="2 7" id="KW-0812">Transmembrane</keyword>
<accession>A0ABN9BT05</accession>
<keyword evidence="3" id="KW-0256">Endoplasmic reticulum</keyword>
<dbReference type="Pfam" id="PF03062">
    <property type="entry name" value="MBOAT"/>
    <property type="match status" value="1"/>
</dbReference>
<evidence type="ECO:0000256" key="4">
    <source>
        <dbReference type="ARBA" id="ARBA00022989"/>
    </source>
</evidence>
<sequence>MLGHFVISQFSKIFWGKHRLWFLMSYGMVACWFVLGTKGLATIFLNTFIFYMIAQTKIPLLIWLSSVLILLMLHNETVENTQRGWYGTENEYYLLQFTLTVRCLFYTSFCLEYSWHPGGDSRCYSFPSLLAYVFYYPLFHNGPIIPFNEF</sequence>
<dbReference type="PANTHER" id="PTHR13285:SF20">
    <property type="entry name" value="PROTEIN-CYSTEINE N-PALMITOYLTRANSFERASE HHAT"/>
    <property type="match status" value="1"/>
</dbReference>
<evidence type="ECO:0000256" key="5">
    <source>
        <dbReference type="ARBA" id="ARBA00023136"/>
    </source>
</evidence>
<keyword evidence="4 7" id="KW-1133">Transmembrane helix</keyword>
<keyword evidence="9" id="KW-1185">Reference proteome</keyword>
<comment type="subcellular location">
    <subcellularLocation>
        <location evidence="1">Endoplasmic reticulum membrane</location>
        <topology evidence="1">Multi-pass membrane protein</topology>
    </subcellularLocation>
</comment>
<dbReference type="InterPro" id="IPR051085">
    <property type="entry name" value="MB_O-acyltransferase"/>
</dbReference>
<feature type="non-terminal residue" evidence="8">
    <location>
        <position position="150"/>
    </location>
</feature>
<evidence type="ECO:0000256" key="3">
    <source>
        <dbReference type="ARBA" id="ARBA00022824"/>
    </source>
</evidence>
<feature type="transmembrane region" description="Helical" evidence="7">
    <location>
        <begin position="48"/>
        <end position="73"/>
    </location>
</feature>
<gene>
    <name evidence="8" type="ORF">SPARVUS_LOCUS3530670</name>
</gene>
<dbReference type="PANTHER" id="PTHR13285">
    <property type="entry name" value="ACYLTRANSFERASE"/>
    <property type="match status" value="1"/>
</dbReference>
<comment type="similarity">
    <text evidence="6">Belongs to the membrane-bound acyltransferase family. HHAT subfamily.</text>
</comment>
<comment type="caution">
    <text evidence="8">The sequence shown here is derived from an EMBL/GenBank/DDBJ whole genome shotgun (WGS) entry which is preliminary data.</text>
</comment>
<evidence type="ECO:0000256" key="2">
    <source>
        <dbReference type="ARBA" id="ARBA00022692"/>
    </source>
</evidence>